<dbReference type="Proteomes" id="UP001152049">
    <property type="component" value="Unassembled WGS sequence"/>
</dbReference>
<evidence type="ECO:0000313" key="2">
    <source>
        <dbReference type="Proteomes" id="UP001152049"/>
    </source>
</evidence>
<reference evidence="1" key="1">
    <citation type="submission" date="2022-09" db="EMBL/GenBank/DDBJ databases">
        <title>Fusarium specimens isolated from Avocado Roots.</title>
        <authorList>
            <person name="Stajich J."/>
            <person name="Roper C."/>
            <person name="Heimlech-Rivalta G."/>
        </authorList>
    </citation>
    <scope>NUCLEOTIDE SEQUENCE</scope>
    <source>
        <strain evidence="1">CF00136</strain>
    </source>
</reference>
<comment type="caution">
    <text evidence="1">The sequence shown here is derived from an EMBL/GenBank/DDBJ whole genome shotgun (WGS) entry which is preliminary data.</text>
</comment>
<accession>A0A9W8RVN3</accession>
<gene>
    <name evidence="1" type="ORF">NW762_009695</name>
</gene>
<evidence type="ECO:0000313" key="1">
    <source>
        <dbReference type="EMBL" id="KAJ4254897.1"/>
    </source>
</evidence>
<sequence length="135" mass="15272">MAGKSSDWDNADFLVDLVVALYTGAQSNKGLTPPVKGAVEEYLKGRGYTTSFDAVRCTTASTLYLTFFPLLIFHPHYQDIMAKRQVMTWDANVHEDILISLFQHIKPSTEDWANVMSDLHEKGYTFTEGALRYET</sequence>
<name>A0A9W8RVN3_9HYPO</name>
<dbReference type="EMBL" id="JAOQAZ010000021">
    <property type="protein sequence ID" value="KAJ4254897.1"/>
    <property type="molecule type" value="Genomic_DNA"/>
</dbReference>
<dbReference type="OrthoDB" id="4777826at2759"/>
<proteinExistence type="predicted"/>
<dbReference type="AlphaFoldDB" id="A0A9W8RVN3"/>
<organism evidence="1 2">
    <name type="scientific">Fusarium torreyae</name>
    <dbReference type="NCBI Taxonomy" id="1237075"/>
    <lineage>
        <taxon>Eukaryota</taxon>
        <taxon>Fungi</taxon>
        <taxon>Dikarya</taxon>
        <taxon>Ascomycota</taxon>
        <taxon>Pezizomycotina</taxon>
        <taxon>Sordariomycetes</taxon>
        <taxon>Hypocreomycetidae</taxon>
        <taxon>Hypocreales</taxon>
        <taxon>Nectriaceae</taxon>
        <taxon>Fusarium</taxon>
    </lineage>
</organism>
<keyword evidence="2" id="KW-1185">Reference proteome</keyword>
<protein>
    <submittedName>
        <fullName evidence="1">Uncharacterized protein</fullName>
    </submittedName>
</protein>